<keyword evidence="1" id="KW-0694">RNA-binding</keyword>
<dbReference type="PROSITE" id="PS50006">
    <property type="entry name" value="FHA_DOMAIN"/>
    <property type="match status" value="1"/>
</dbReference>
<dbReference type="PANTHER" id="PTHR47458">
    <property type="entry name" value="SMAD/FHA DOMAIN-CONTAINING PROTEIN"/>
    <property type="match status" value="1"/>
</dbReference>
<dbReference type="PANTHER" id="PTHR47458:SF1">
    <property type="entry name" value="SMAD_FHA DOMAIN-CONTAINING PROTEIN"/>
    <property type="match status" value="1"/>
</dbReference>
<evidence type="ECO:0000313" key="5">
    <source>
        <dbReference type="Proteomes" id="UP001293593"/>
    </source>
</evidence>
<dbReference type="Gene3D" id="2.60.200.20">
    <property type="match status" value="1"/>
</dbReference>
<accession>A0AAE1ISD3</accession>
<sequence length="239" mass="26396">MFARKKKGGFRVRVLESRVTVSLSHTLTLSTACPLDSRHSVSTGHCRSTLSALRLDRPPQIHTHKDPTATPVPIHGDIVFETGSSHLPVVPSPSNPNPSDPSLMKPSSARDFVISVAANIASQPFQNFDPGVWGVLTANEHFIGRVVEDVRFQIDSPPVSAKHCIIYRTEGTHDEKMESTASIWLKDSSTNGTYLNWKRLKKNSTAVKVSHGDIISFAAPPEHDFVLKDKIFVYDLVHQ</sequence>
<dbReference type="GO" id="GO:0003723">
    <property type="term" value="F:RNA binding"/>
    <property type="evidence" value="ECO:0007669"/>
    <property type="project" value="UniProtKB-KW"/>
</dbReference>
<evidence type="ECO:0000256" key="1">
    <source>
        <dbReference type="PROSITE-ProRule" id="PRU00182"/>
    </source>
</evidence>
<dbReference type="EMBL" id="JAWXYG010000013">
    <property type="protein sequence ID" value="KAK4256260.1"/>
    <property type="molecule type" value="Genomic_DNA"/>
</dbReference>
<dbReference type="SUPFAM" id="SSF49879">
    <property type="entry name" value="SMAD/FHA domain"/>
    <property type="match status" value="1"/>
</dbReference>
<evidence type="ECO:0000313" key="4">
    <source>
        <dbReference type="EMBL" id="KAK4256260.1"/>
    </source>
</evidence>
<reference evidence="4" key="1">
    <citation type="submission" date="2023-10" db="EMBL/GenBank/DDBJ databases">
        <title>Chromosome-level genome of the transformable northern wattle, Acacia crassicarpa.</title>
        <authorList>
            <person name="Massaro I."/>
            <person name="Sinha N.R."/>
            <person name="Poethig S."/>
            <person name="Leichty A.R."/>
        </authorList>
    </citation>
    <scope>NUCLEOTIDE SEQUENCE</scope>
    <source>
        <strain evidence="4">Acra3RX</strain>
        <tissue evidence="4">Leaf</tissue>
    </source>
</reference>
<organism evidence="4 5">
    <name type="scientific">Acacia crassicarpa</name>
    <name type="common">northern wattle</name>
    <dbReference type="NCBI Taxonomy" id="499986"/>
    <lineage>
        <taxon>Eukaryota</taxon>
        <taxon>Viridiplantae</taxon>
        <taxon>Streptophyta</taxon>
        <taxon>Embryophyta</taxon>
        <taxon>Tracheophyta</taxon>
        <taxon>Spermatophyta</taxon>
        <taxon>Magnoliopsida</taxon>
        <taxon>eudicotyledons</taxon>
        <taxon>Gunneridae</taxon>
        <taxon>Pentapetalae</taxon>
        <taxon>rosids</taxon>
        <taxon>fabids</taxon>
        <taxon>Fabales</taxon>
        <taxon>Fabaceae</taxon>
        <taxon>Caesalpinioideae</taxon>
        <taxon>mimosoid clade</taxon>
        <taxon>Acacieae</taxon>
        <taxon>Acacia</taxon>
    </lineage>
</organism>
<keyword evidence="5" id="KW-1185">Reference proteome</keyword>
<dbReference type="InterPro" id="IPR008984">
    <property type="entry name" value="SMAD_FHA_dom_sf"/>
</dbReference>
<feature type="region of interest" description="Disordered" evidence="2">
    <location>
        <begin position="85"/>
        <end position="106"/>
    </location>
</feature>
<dbReference type="AlphaFoldDB" id="A0AAE1ISD3"/>
<dbReference type="Pfam" id="PF00498">
    <property type="entry name" value="FHA"/>
    <property type="match status" value="1"/>
</dbReference>
<dbReference type="Proteomes" id="UP001293593">
    <property type="component" value="Unassembled WGS sequence"/>
</dbReference>
<dbReference type="PROSITE" id="PS51257">
    <property type="entry name" value="PROKAR_LIPOPROTEIN"/>
    <property type="match status" value="1"/>
</dbReference>
<feature type="compositionally biased region" description="Pro residues" evidence="2">
    <location>
        <begin position="90"/>
        <end position="99"/>
    </location>
</feature>
<protein>
    <recommendedName>
        <fullName evidence="3">FHA domain-containing protein</fullName>
    </recommendedName>
</protein>
<evidence type="ECO:0000256" key="2">
    <source>
        <dbReference type="SAM" id="MobiDB-lite"/>
    </source>
</evidence>
<evidence type="ECO:0000259" key="3">
    <source>
        <dbReference type="PROSITE" id="PS50006"/>
    </source>
</evidence>
<proteinExistence type="predicted"/>
<gene>
    <name evidence="4" type="ORF">QN277_009147</name>
</gene>
<dbReference type="PROSITE" id="PS50889">
    <property type="entry name" value="S4"/>
    <property type="match status" value="1"/>
</dbReference>
<feature type="domain" description="FHA" evidence="3">
    <location>
        <begin position="141"/>
        <end position="200"/>
    </location>
</feature>
<dbReference type="SMART" id="SM00240">
    <property type="entry name" value="FHA"/>
    <property type="match status" value="1"/>
</dbReference>
<comment type="caution">
    <text evidence="4">The sequence shown here is derived from an EMBL/GenBank/DDBJ whole genome shotgun (WGS) entry which is preliminary data.</text>
</comment>
<name>A0AAE1ISD3_9FABA</name>
<dbReference type="InterPro" id="IPR000253">
    <property type="entry name" value="FHA_dom"/>
</dbReference>